<gene>
    <name evidence="10" type="ORF">DY000_02019969</name>
</gene>
<evidence type="ECO:0000313" key="11">
    <source>
        <dbReference type="Proteomes" id="UP000266723"/>
    </source>
</evidence>
<evidence type="ECO:0000259" key="9">
    <source>
        <dbReference type="Pfam" id="PF01490"/>
    </source>
</evidence>
<dbReference type="InterPro" id="IPR013057">
    <property type="entry name" value="AA_transpt_TM"/>
</dbReference>
<keyword evidence="11" id="KW-1185">Reference proteome</keyword>
<feature type="transmembrane region" description="Helical" evidence="7">
    <location>
        <begin position="234"/>
        <end position="256"/>
    </location>
</feature>
<evidence type="ECO:0000256" key="6">
    <source>
        <dbReference type="ARBA" id="ARBA00023136"/>
    </source>
</evidence>
<dbReference type="PRINTS" id="PR00347">
    <property type="entry name" value="THAUMATIN"/>
</dbReference>
<dbReference type="SUPFAM" id="SSF49870">
    <property type="entry name" value="Osmotin, thaumatin-like protein"/>
    <property type="match status" value="1"/>
</dbReference>
<feature type="chain" id="PRO_5045555330" description="Amino acid transporter transmembrane domain-containing protein" evidence="8">
    <location>
        <begin position="20"/>
        <end position="480"/>
    </location>
</feature>
<dbReference type="InterPro" id="IPR037176">
    <property type="entry name" value="Osmotin/thaumatin-like_sf"/>
</dbReference>
<feature type="domain" description="Amino acid transporter transmembrane" evidence="9">
    <location>
        <begin position="210"/>
        <end position="472"/>
    </location>
</feature>
<dbReference type="Pfam" id="PF00314">
    <property type="entry name" value="Thaumatin"/>
    <property type="match status" value="1"/>
</dbReference>
<keyword evidence="3 7" id="KW-0812">Transmembrane</keyword>
<comment type="subcellular location">
    <subcellularLocation>
        <location evidence="1">Membrane</location>
    </subcellularLocation>
</comment>
<evidence type="ECO:0000256" key="8">
    <source>
        <dbReference type="SAM" id="SignalP"/>
    </source>
</evidence>
<dbReference type="PANTHER" id="PTHR31048">
    <property type="entry name" value="OS03G0233200 PROTEIN"/>
    <property type="match status" value="1"/>
</dbReference>
<dbReference type="Pfam" id="PF01490">
    <property type="entry name" value="Aa_trans"/>
    <property type="match status" value="1"/>
</dbReference>
<dbReference type="PROSITE" id="PS51367">
    <property type="entry name" value="THAUMATIN_2"/>
    <property type="match status" value="1"/>
</dbReference>
<feature type="transmembrane region" description="Helical" evidence="7">
    <location>
        <begin position="308"/>
        <end position="333"/>
    </location>
</feature>
<dbReference type="Proteomes" id="UP000266723">
    <property type="component" value="Unassembled WGS sequence"/>
</dbReference>
<evidence type="ECO:0000256" key="1">
    <source>
        <dbReference type="ARBA" id="ARBA00004370"/>
    </source>
</evidence>
<comment type="caution">
    <text evidence="10">The sequence shown here is derived from an EMBL/GenBank/DDBJ whole genome shotgun (WGS) entry which is preliminary data.</text>
</comment>
<evidence type="ECO:0000256" key="7">
    <source>
        <dbReference type="SAM" id="Phobius"/>
    </source>
</evidence>
<evidence type="ECO:0000256" key="4">
    <source>
        <dbReference type="ARBA" id="ARBA00022970"/>
    </source>
</evidence>
<dbReference type="SMART" id="SM00205">
    <property type="entry name" value="THN"/>
    <property type="match status" value="1"/>
</dbReference>
<dbReference type="Gene3D" id="2.60.110.10">
    <property type="entry name" value="Thaumatin"/>
    <property type="match status" value="1"/>
</dbReference>
<feature type="signal peptide" evidence="8">
    <location>
        <begin position="1"/>
        <end position="19"/>
    </location>
</feature>
<keyword evidence="6 7" id="KW-0472">Membrane</keyword>
<feature type="transmembrane region" description="Helical" evidence="7">
    <location>
        <begin position="204"/>
        <end position="227"/>
    </location>
</feature>
<evidence type="ECO:0000256" key="2">
    <source>
        <dbReference type="ARBA" id="ARBA00022448"/>
    </source>
</evidence>
<reference evidence="10 11" key="1">
    <citation type="journal article" date="2020" name="BMC Genomics">
        <title>Intraspecific diversification of the crop wild relative Brassica cretica Lam. using demographic model selection.</title>
        <authorList>
            <person name="Kioukis A."/>
            <person name="Michalopoulou V.A."/>
            <person name="Briers L."/>
            <person name="Pirintsos S."/>
            <person name="Studholme D.J."/>
            <person name="Pavlidis P."/>
            <person name="Sarris P.F."/>
        </authorList>
    </citation>
    <scope>NUCLEOTIDE SEQUENCE [LARGE SCALE GENOMIC DNA]</scope>
    <source>
        <strain evidence="11">cv. PFS-1207/04</strain>
    </source>
</reference>
<keyword evidence="2" id="KW-0813">Transport</keyword>
<feature type="transmembrane region" description="Helical" evidence="7">
    <location>
        <begin position="450"/>
        <end position="472"/>
    </location>
</feature>
<name>A0ABQ7CTI3_BRACR</name>
<evidence type="ECO:0000256" key="5">
    <source>
        <dbReference type="ARBA" id="ARBA00022989"/>
    </source>
</evidence>
<accession>A0ABQ7CTI3</accession>
<feature type="transmembrane region" description="Helical" evidence="7">
    <location>
        <begin position="353"/>
        <end position="377"/>
    </location>
</feature>
<feature type="transmembrane region" description="Helical" evidence="7">
    <location>
        <begin position="389"/>
        <end position="409"/>
    </location>
</feature>
<evidence type="ECO:0000313" key="10">
    <source>
        <dbReference type="EMBL" id="KAF3562413.1"/>
    </source>
</evidence>
<protein>
    <recommendedName>
        <fullName evidence="9">Amino acid transporter transmembrane domain-containing protein</fullName>
    </recommendedName>
</protein>
<evidence type="ECO:0000256" key="3">
    <source>
        <dbReference type="ARBA" id="ARBA00022692"/>
    </source>
</evidence>
<dbReference type="EMBL" id="QGKV02000759">
    <property type="protein sequence ID" value="KAF3562413.1"/>
    <property type="molecule type" value="Genomic_DNA"/>
</dbReference>
<sequence>MASYATLLLLFLTISASLSSSIDGTQLILVNNCQESIWPGILGGGGQTTPRNGGFHMGSGEETIIDVPDKWSGRIWGRQGCTFNQNGKGGSCQTGDCNGGSLNCQGTGGVPPATVVEMTLGSSSSPLHFYDVSLVDGFNLPVSMKPIGGGVGCGVAACEVDLNVCCPSALEVKRDGKVVGCKSACLAMQSAKYCCTGEYANPKAWLLVMSSLSVLPILTTILVLPTVWLKDLSLLSYLSVGGVLASVLLGLCLFWVGAVDGIGFHATGKLMDFGNLPVAIGIFGFGYSGHSVFPNIYSSMKDPSKFPLVLVICFGFCTVLYIAIAVCGYTMFGEALQSQFTLNMPKHFLPSKIAVWTAIVTPMTKYALTITPIVLSLEELIPMAKMRSHGVSILFRTILVISTLVVALSVPFFGIVAALIGSFLAMLVALIFPCLCYLSILKGKLTNTQIGLCMFIIIFGLVSGCCGTYSAISRLADQMT</sequence>
<proteinExistence type="predicted"/>
<organism evidence="10 11">
    <name type="scientific">Brassica cretica</name>
    <name type="common">Mustard</name>
    <dbReference type="NCBI Taxonomy" id="69181"/>
    <lineage>
        <taxon>Eukaryota</taxon>
        <taxon>Viridiplantae</taxon>
        <taxon>Streptophyta</taxon>
        <taxon>Embryophyta</taxon>
        <taxon>Tracheophyta</taxon>
        <taxon>Spermatophyta</taxon>
        <taxon>Magnoliopsida</taxon>
        <taxon>eudicotyledons</taxon>
        <taxon>Gunneridae</taxon>
        <taxon>Pentapetalae</taxon>
        <taxon>rosids</taxon>
        <taxon>malvids</taxon>
        <taxon>Brassicales</taxon>
        <taxon>Brassicaceae</taxon>
        <taxon>Brassiceae</taxon>
        <taxon>Brassica</taxon>
    </lineage>
</organism>
<keyword evidence="8" id="KW-0732">Signal</keyword>
<feature type="transmembrane region" description="Helical" evidence="7">
    <location>
        <begin position="415"/>
        <end position="438"/>
    </location>
</feature>
<dbReference type="InterPro" id="IPR001938">
    <property type="entry name" value="Thaumatin"/>
</dbReference>
<keyword evidence="4" id="KW-0029">Amino-acid transport</keyword>
<feature type="transmembrane region" description="Helical" evidence="7">
    <location>
        <begin position="276"/>
        <end position="296"/>
    </location>
</feature>
<keyword evidence="5 7" id="KW-1133">Transmembrane helix</keyword>